<feature type="compositionally biased region" description="Basic and acidic residues" evidence="1">
    <location>
        <begin position="79"/>
        <end position="91"/>
    </location>
</feature>
<comment type="caution">
    <text evidence="2">The sequence shown here is derived from an EMBL/GenBank/DDBJ whole genome shotgun (WGS) entry which is preliminary data.</text>
</comment>
<dbReference type="Proteomes" id="UP001501598">
    <property type="component" value="Unassembled WGS sequence"/>
</dbReference>
<feature type="region of interest" description="Disordered" evidence="1">
    <location>
        <begin position="77"/>
        <end position="113"/>
    </location>
</feature>
<evidence type="ECO:0008006" key="4">
    <source>
        <dbReference type="Google" id="ProtNLM"/>
    </source>
</evidence>
<protein>
    <recommendedName>
        <fullName evidence="4">Luciferase-like monooxygenase</fullName>
    </recommendedName>
</protein>
<organism evidence="2 3">
    <name type="scientific">Pseudonocardia xishanensis</name>
    <dbReference type="NCBI Taxonomy" id="630995"/>
    <lineage>
        <taxon>Bacteria</taxon>
        <taxon>Bacillati</taxon>
        <taxon>Actinomycetota</taxon>
        <taxon>Actinomycetes</taxon>
        <taxon>Pseudonocardiales</taxon>
        <taxon>Pseudonocardiaceae</taxon>
        <taxon>Pseudonocardia</taxon>
    </lineage>
</organism>
<dbReference type="EMBL" id="BAABGT010000025">
    <property type="protein sequence ID" value="GAA4542405.1"/>
    <property type="molecule type" value="Genomic_DNA"/>
</dbReference>
<dbReference type="Gene3D" id="3.20.20.30">
    <property type="entry name" value="Luciferase-like domain"/>
    <property type="match status" value="1"/>
</dbReference>
<dbReference type="InterPro" id="IPR036661">
    <property type="entry name" value="Luciferase-like_sf"/>
</dbReference>
<evidence type="ECO:0000313" key="3">
    <source>
        <dbReference type="Proteomes" id="UP001501598"/>
    </source>
</evidence>
<accession>A0ABP8RNT6</accession>
<dbReference type="RefSeq" id="WP_425568922.1">
    <property type="nucleotide sequence ID" value="NZ_BAABGT010000025.1"/>
</dbReference>
<reference evidence="3" key="1">
    <citation type="journal article" date="2019" name="Int. J. Syst. Evol. Microbiol.">
        <title>The Global Catalogue of Microorganisms (GCM) 10K type strain sequencing project: providing services to taxonomists for standard genome sequencing and annotation.</title>
        <authorList>
            <consortium name="The Broad Institute Genomics Platform"/>
            <consortium name="The Broad Institute Genome Sequencing Center for Infectious Disease"/>
            <person name="Wu L."/>
            <person name="Ma J."/>
        </authorList>
    </citation>
    <scope>NUCLEOTIDE SEQUENCE [LARGE SCALE GENOMIC DNA]</scope>
    <source>
        <strain evidence="3">JCM 17906</strain>
    </source>
</reference>
<evidence type="ECO:0000313" key="2">
    <source>
        <dbReference type="EMBL" id="GAA4542405.1"/>
    </source>
</evidence>
<dbReference type="SUPFAM" id="SSF51679">
    <property type="entry name" value="Bacterial luciferase-like"/>
    <property type="match status" value="1"/>
</dbReference>
<keyword evidence="3" id="KW-1185">Reference proteome</keyword>
<gene>
    <name evidence="2" type="ORF">GCM10023175_17720</name>
</gene>
<sequence>MAPFHLGVALDGAGWHPAAWREPGARPDLLFTARYRAAPARAAERGLLDLVTIDDGLGLATLDHDSLGRAGWRVQTSARADEATPDVHDRLLGSVLHGPRTGHSPAAAPPGTS</sequence>
<evidence type="ECO:0000256" key="1">
    <source>
        <dbReference type="SAM" id="MobiDB-lite"/>
    </source>
</evidence>
<proteinExistence type="predicted"/>
<name>A0ABP8RNT6_9PSEU</name>